<comment type="caution">
    <text evidence="1">The sequence shown here is derived from an EMBL/GenBank/DDBJ whole genome shotgun (WGS) entry which is preliminary data.</text>
</comment>
<dbReference type="RefSeq" id="WP_317796353.1">
    <property type="nucleotide sequence ID" value="NZ_AP028461.1"/>
</dbReference>
<protein>
    <submittedName>
        <fullName evidence="1">GTPase domain-containing protein</fullName>
    </submittedName>
</protein>
<dbReference type="Gene3D" id="3.40.50.300">
    <property type="entry name" value="P-loop containing nucleotide triphosphate hydrolases"/>
    <property type="match status" value="1"/>
</dbReference>
<evidence type="ECO:0000313" key="1">
    <source>
        <dbReference type="EMBL" id="MFD1372209.1"/>
    </source>
</evidence>
<dbReference type="SUPFAM" id="SSF52540">
    <property type="entry name" value="P-loop containing nucleoside triphosphate hydrolases"/>
    <property type="match status" value="1"/>
</dbReference>
<dbReference type="EMBL" id="JBHTMK010000055">
    <property type="protein sequence ID" value="MFD1372209.1"/>
    <property type="molecule type" value="Genomic_DNA"/>
</dbReference>
<reference evidence="2" key="1">
    <citation type="journal article" date="2019" name="Int. J. Syst. Evol. Microbiol.">
        <title>The Global Catalogue of Microorganisms (GCM) 10K type strain sequencing project: providing services to taxonomists for standard genome sequencing and annotation.</title>
        <authorList>
            <consortium name="The Broad Institute Genomics Platform"/>
            <consortium name="The Broad Institute Genome Sequencing Center for Infectious Disease"/>
            <person name="Wu L."/>
            <person name="Ma J."/>
        </authorList>
    </citation>
    <scope>NUCLEOTIDE SEQUENCE [LARGE SCALE GENOMIC DNA]</scope>
    <source>
        <strain evidence="2">CCM 7526</strain>
    </source>
</reference>
<dbReference type="CDD" id="cd00882">
    <property type="entry name" value="Ras_like_GTPase"/>
    <property type="match status" value="1"/>
</dbReference>
<sequence length="524" mass="56959">MTVVDIGAVRDWLSRLPGGSPAGEHADEWDAFTALDRPVVTLFGSYDTGKSSLLRRLLVDTGGDVPDWLTISARHETFAVNDVEIGGCVVRDTPGFVVGGSDIRAQNNSRRAMAAVGLTDVGIAVLTPQLVTAERDVLQSLFTQGWPTGTMWFVISRFDEAGVDPEYDPDQYRELSDRKVRELRELFGLDDGVPVFVVSQDPFQTAGPDTDLGPETWDAFRAWDGMGGLADALESVTPSPARRAAAGQRYWTAILDETVTELRSQLTDYTARAGEAAHGVARRDGWEKELDTLDQAARAGLDGLVDEVLRRAGEPGAGDPQGEIQHSLDEWFTRHQVRLERLRQSIRKTRERERARPSWTDFASLVTALESGEAPGPDRTGGGAAEHVEKVGTMLLGALKVASEAAGSASGRKTRIVKAAEGWGRHLGTAEAFLPLAVYLTDAVGGRLADRARANQDRAAAEQREKVAAEFTRRALETWQPYVDEVRDEIVAETGDQVDLDAGLRLLVEQLQAAVAEGEALRHG</sequence>
<dbReference type="InterPro" id="IPR027417">
    <property type="entry name" value="P-loop_NTPase"/>
</dbReference>
<gene>
    <name evidence="1" type="ORF">ACFQ5G_43395</name>
</gene>
<accession>A0ABW4ANS1</accession>
<evidence type="ECO:0000313" key="2">
    <source>
        <dbReference type="Proteomes" id="UP001597183"/>
    </source>
</evidence>
<keyword evidence="2" id="KW-1185">Reference proteome</keyword>
<proteinExistence type="predicted"/>
<dbReference type="Proteomes" id="UP001597183">
    <property type="component" value="Unassembled WGS sequence"/>
</dbReference>
<name>A0ABW4ANS1_9ACTN</name>
<organism evidence="1 2">
    <name type="scientific">Actinoplanes sichuanensis</name>
    <dbReference type="NCBI Taxonomy" id="512349"/>
    <lineage>
        <taxon>Bacteria</taxon>
        <taxon>Bacillati</taxon>
        <taxon>Actinomycetota</taxon>
        <taxon>Actinomycetes</taxon>
        <taxon>Micromonosporales</taxon>
        <taxon>Micromonosporaceae</taxon>
        <taxon>Actinoplanes</taxon>
    </lineage>
</organism>